<evidence type="ECO:0000256" key="2">
    <source>
        <dbReference type="ARBA" id="ARBA00022448"/>
    </source>
</evidence>
<evidence type="ECO:0000256" key="3">
    <source>
        <dbReference type="ARBA" id="ARBA00022692"/>
    </source>
</evidence>
<name>A0A0D6PFB0_9PROT</name>
<gene>
    <name evidence="7" type="ORF">Aam_022_031</name>
</gene>
<feature type="transmembrane region" description="Helical" evidence="6">
    <location>
        <begin position="75"/>
        <end position="94"/>
    </location>
</feature>
<dbReference type="GO" id="GO:0005315">
    <property type="term" value="F:phosphate transmembrane transporter activity"/>
    <property type="evidence" value="ECO:0007669"/>
    <property type="project" value="InterPro"/>
</dbReference>
<keyword evidence="4 6" id="KW-1133">Transmembrane helix</keyword>
<evidence type="ECO:0000256" key="6">
    <source>
        <dbReference type="SAM" id="Phobius"/>
    </source>
</evidence>
<sequence length="104" mass="10939">MISISTFSLAAIAFAFAWSMGAHYTGACMGMPYASGSIRLRPALLLMALMTLLGASFLSRGVLEQVGHGIVTDQLGMIGAITVIAVAFLLTTLFTQLRIPTSTI</sequence>
<evidence type="ECO:0000313" key="8">
    <source>
        <dbReference type="Proteomes" id="UP000032668"/>
    </source>
</evidence>
<dbReference type="EMBL" id="BANC01000022">
    <property type="protein sequence ID" value="GAN79544.1"/>
    <property type="molecule type" value="Genomic_DNA"/>
</dbReference>
<reference evidence="7 8" key="1">
    <citation type="submission" date="2012-11" db="EMBL/GenBank/DDBJ databases">
        <title>Whole genome sequence of Acidocella aminolytica 101 = DSM 11237.</title>
        <authorList>
            <person name="Azuma Y."/>
            <person name="Higashiura N."/>
            <person name="Hirakawa H."/>
            <person name="Matsushita K."/>
        </authorList>
    </citation>
    <scope>NUCLEOTIDE SEQUENCE [LARGE SCALE GENOMIC DNA]</scope>
    <source>
        <strain evidence="8">101 / DSM 11237</strain>
    </source>
</reference>
<keyword evidence="2" id="KW-0813">Transport</keyword>
<evidence type="ECO:0000256" key="5">
    <source>
        <dbReference type="ARBA" id="ARBA00023136"/>
    </source>
</evidence>
<dbReference type="RefSeq" id="WP_241869327.1">
    <property type="nucleotide sequence ID" value="NZ_BANC01000022.1"/>
</dbReference>
<organism evidence="7 8">
    <name type="scientific">Acidocella aminolytica 101 = DSM 11237</name>
    <dbReference type="NCBI Taxonomy" id="1120923"/>
    <lineage>
        <taxon>Bacteria</taxon>
        <taxon>Pseudomonadati</taxon>
        <taxon>Pseudomonadota</taxon>
        <taxon>Alphaproteobacteria</taxon>
        <taxon>Acetobacterales</taxon>
        <taxon>Acidocellaceae</taxon>
        <taxon>Acidocella</taxon>
    </lineage>
</organism>
<accession>A0A0D6PFB0</accession>
<keyword evidence="8" id="KW-1185">Reference proteome</keyword>
<dbReference type="PANTHER" id="PTHR11101">
    <property type="entry name" value="PHOSPHATE TRANSPORTER"/>
    <property type="match status" value="1"/>
</dbReference>
<evidence type="ECO:0000256" key="1">
    <source>
        <dbReference type="ARBA" id="ARBA00004141"/>
    </source>
</evidence>
<dbReference type="Pfam" id="PF01384">
    <property type="entry name" value="PHO4"/>
    <property type="match status" value="1"/>
</dbReference>
<dbReference type="PANTHER" id="PTHR11101:SF80">
    <property type="entry name" value="PHOSPHATE TRANSPORTER"/>
    <property type="match status" value="1"/>
</dbReference>
<feature type="transmembrane region" description="Helical" evidence="6">
    <location>
        <begin position="43"/>
        <end position="63"/>
    </location>
</feature>
<dbReference type="STRING" id="1120923.SAMN02746095_02899"/>
<dbReference type="GO" id="GO:0035435">
    <property type="term" value="P:phosphate ion transmembrane transport"/>
    <property type="evidence" value="ECO:0007669"/>
    <property type="project" value="TreeGrafter"/>
</dbReference>
<proteinExistence type="predicted"/>
<keyword evidence="5 6" id="KW-0472">Membrane</keyword>
<dbReference type="GO" id="GO:0016020">
    <property type="term" value="C:membrane"/>
    <property type="evidence" value="ECO:0007669"/>
    <property type="project" value="UniProtKB-SubCell"/>
</dbReference>
<dbReference type="Proteomes" id="UP000032668">
    <property type="component" value="Unassembled WGS sequence"/>
</dbReference>
<evidence type="ECO:0000256" key="4">
    <source>
        <dbReference type="ARBA" id="ARBA00022989"/>
    </source>
</evidence>
<evidence type="ECO:0000313" key="7">
    <source>
        <dbReference type="EMBL" id="GAN79544.1"/>
    </source>
</evidence>
<protein>
    <submittedName>
        <fullName evidence="7">Phosphate transporter</fullName>
    </submittedName>
</protein>
<dbReference type="InterPro" id="IPR001204">
    <property type="entry name" value="Phos_transporter"/>
</dbReference>
<comment type="subcellular location">
    <subcellularLocation>
        <location evidence="1">Membrane</location>
        <topology evidence="1">Multi-pass membrane protein</topology>
    </subcellularLocation>
</comment>
<comment type="caution">
    <text evidence="7">The sequence shown here is derived from an EMBL/GenBank/DDBJ whole genome shotgun (WGS) entry which is preliminary data.</text>
</comment>
<dbReference type="AlphaFoldDB" id="A0A0D6PFB0"/>
<keyword evidence="3 6" id="KW-0812">Transmembrane</keyword>